<evidence type="ECO:0000313" key="4">
    <source>
        <dbReference type="Proteomes" id="UP000001876"/>
    </source>
</evidence>
<dbReference type="InterPro" id="IPR046824">
    <property type="entry name" value="Mss51-like_C"/>
</dbReference>
<evidence type="ECO:0000259" key="2">
    <source>
        <dbReference type="Pfam" id="PF20179"/>
    </source>
</evidence>
<dbReference type="Pfam" id="PF20179">
    <property type="entry name" value="MSS51_C"/>
    <property type="match status" value="1"/>
</dbReference>
<dbReference type="Proteomes" id="UP000001876">
    <property type="component" value="Unassembled WGS sequence"/>
</dbReference>
<dbReference type="eggNOG" id="ENOG502RZZH">
    <property type="taxonomic scope" value="Eukaryota"/>
</dbReference>
<sequence length="324" mass="35077">MSWSSVRGGGDDDDDELAIAFAHEHSRAFTILEAVERVRAHRVRVEEDAASKSRHHPPKRDDTLRVLVVGADRVEGTNPEATAEVFRAVLERGGVGDDARGFANVEILCAGPNVTVDDGIAEGEFHAVRGADDDEEEEDDEDDEEAPSPKRRRAGVSVGYHVGLYHDIASEGEEEEEEEEEADAPAERKASTASTFSGWVPELAVAFNAGMWGYSQDEWRPTIDRIVHAHKCPLVVTGYTVKEAESDEDALRAMTTPAAAADAGGGAGAGVEWLWETEANPFRSLRPRALRFDRSVYVPGDDAGDGEGAFMGENAAWMCLRAAA</sequence>
<organism evidence="4">
    <name type="scientific">Micromonas pusilla (strain CCMP1545)</name>
    <name type="common">Picoplanktonic green alga</name>
    <dbReference type="NCBI Taxonomy" id="564608"/>
    <lineage>
        <taxon>Eukaryota</taxon>
        <taxon>Viridiplantae</taxon>
        <taxon>Chlorophyta</taxon>
        <taxon>Mamiellophyceae</taxon>
        <taxon>Mamiellales</taxon>
        <taxon>Mamiellaceae</taxon>
        <taxon>Micromonas</taxon>
    </lineage>
</organism>
<dbReference type="PANTHER" id="PTHR28069">
    <property type="entry name" value="GH20023P"/>
    <property type="match status" value="1"/>
</dbReference>
<gene>
    <name evidence="3" type="ORF">MICPUCDRAFT_57052</name>
</gene>
<dbReference type="RefSeq" id="XP_003057652.1">
    <property type="nucleotide sequence ID" value="XM_003057606.1"/>
</dbReference>
<reference evidence="3 4" key="1">
    <citation type="journal article" date="2009" name="Science">
        <title>Green evolution and dynamic adaptations revealed by genomes of the marine picoeukaryotes Micromonas.</title>
        <authorList>
            <person name="Worden A.Z."/>
            <person name="Lee J.H."/>
            <person name="Mock T."/>
            <person name="Rouze P."/>
            <person name="Simmons M.P."/>
            <person name="Aerts A.L."/>
            <person name="Allen A.E."/>
            <person name="Cuvelier M.L."/>
            <person name="Derelle E."/>
            <person name="Everett M.V."/>
            <person name="Foulon E."/>
            <person name="Grimwood J."/>
            <person name="Gundlach H."/>
            <person name="Henrissat B."/>
            <person name="Napoli C."/>
            <person name="McDonald S.M."/>
            <person name="Parker M.S."/>
            <person name="Rombauts S."/>
            <person name="Salamov A."/>
            <person name="Von Dassow P."/>
            <person name="Badger J.H."/>
            <person name="Coutinho P.M."/>
            <person name="Demir E."/>
            <person name="Dubchak I."/>
            <person name="Gentemann C."/>
            <person name="Eikrem W."/>
            <person name="Gready J.E."/>
            <person name="John U."/>
            <person name="Lanier W."/>
            <person name="Lindquist E.A."/>
            <person name="Lucas S."/>
            <person name="Mayer K.F."/>
            <person name="Moreau H."/>
            <person name="Not F."/>
            <person name="Otillar R."/>
            <person name="Panaud O."/>
            <person name="Pangilinan J."/>
            <person name="Paulsen I."/>
            <person name="Piegu B."/>
            <person name="Poliakov A."/>
            <person name="Robbens S."/>
            <person name="Schmutz J."/>
            <person name="Toulza E."/>
            <person name="Wyss T."/>
            <person name="Zelensky A."/>
            <person name="Zhou K."/>
            <person name="Armbrust E.V."/>
            <person name="Bhattacharya D."/>
            <person name="Goodenough U.W."/>
            <person name="Van de Peer Y."/>
            <person name="Grigoriev I.V."/>
        </authorList>
    </citation>
    <scope>NUCLEOTIDE SEQUENCE [LARGE SCALE GENOMIC DNA]</scope>
    <source>
        <strain evidence="3 4">CCMP1545</strain>
    </source>
</reference>
<evidence type="ECO:0000256" key="1">
    <source>
        <dbReference type="SAM" id="MobiDB-lite"/>
    </source>
</evidence>
<dbReference type="EMBL" id="GG663738">
    <property type="protein sequence ID" value="EEH57603.1"/>
    <property type="molecule type" value="Genomic_DNA"/>
</dbReference>
<keyword evidence="4" id="KW-1185">Reference proteome</keyword>
<evidence type="ECO:0000313" key="3">
    <source>
        <dbReference type="EMBL" id="EEH57603.1"/>
    </source>
</evidence>
<feature type="compositionally biased region" description="Acidic residues" evidence="1">
    <location>
        <begin position="170"/>
        <end position="184"/>
    </location>
</feature>
<feature type="region of interest" description="Disordered" evidence="1">
    <location>
        <begin position="129"/>
        <end position="153"/>
    </location>
</feature>
<dbReference type="KEGG" id="mpp:MICPUCDRAFT_57052"/>
<feature type="region of interest" description="Disordered" evidence="1">
    <location>
        <begin position="168"/>
        <end position="193"/>
    </location>
</feature>
<dbReference type="GeneID" id="9683452"/>
<accession>C1MPV4</accession>
<proteinExistence type="predicted"/>
<name>C1MPV4_MICPC</name>
<dbReference type="OrthoDB" id="432970at2759"/>
<feature type="compositionally biased region" description="Acidic residues" evidence="1">
    <location>
        <begin position="132"/>
        <end position="146"/>
    </location>
</feature>
<protein>
    <submittedName>
        <fullName evidence="3">Predicted protein</fullName>
    </submittedName>
</protein>
<feature type="domain" description="Mitochondrial splicing suppressor 51-like C-terminal" evidence="2">
    <location>
        <begin position="53"/>
        <end position="289"/>
    </location>
</feature>
<dbReference type="AlphaFoldDB" id="C1MPV4"/>
<dbReference type="OMA" id="PREEVEW"/>